<dbReference type="Proteomes" id="UP001229421">
    <property type="component" value="Unassembled WGS sequence"/>
</dbReference>
<gene>
    <name evidence="1" type="ORF">QVD17_42404</name>
</gene>
<comment type="caution">
    <text evidence="1">The sequence shown here is derived from an EMBL/GenBank/DDBJ whole genome shotgun (WGS) entry which is preliminary data.</text>
</comment>
<evidence type="ECO:0000313" key="1">
    <source>
        <dbReference type="EMBL" id="KAK1405891.1"/>
    </source>
</evidence>
<keyword evidence="2" id="KW-1185">Reference proteome</keyword>
<evidence type="ECO:0000313" key="2">
    <source>
        <dbReference type="Proteomes" id="UP001229421"/>
    </source>
</evidence>
<dbReference type="AlphaFoldDB" id="A0AAD8JLN8"/>
<proteinExistence type="predicted"/>
<organism evidence="1 2">
    <name type="scientific">Tagetes erecta</name>
    <name type="common">African marigold</name>
    <dbReference type="NCBI Taxonomy" id="13708"/>
    <lineage>
        <taxon>Eukaryota</taxon>
        <taxon>Viridiplantae</taxon>
        <taxon>Streptophyta</taxon>
        <taxon>Embryophyta</taxon>
        <taxon>Tracheophyta</taxon>
        <taxon>Spermatophyta</taxon>
        <taxon>Magnoliopsida</taxon>
        <taxon>eudicotyledons</taxon>
        <taxon>Gunneridae</taxon>
        <taxon>Pentapetalae</taxon>
        <taxon>asterids</taxon>
        <taxon>campanulids</taxon>
        <taxon>Asterales</taxon>
        <taxon>Asteraceae</taxon>
        <taxon>Asteroideae</taxon>
        <taxon>Heliantheae alliance</taxon>
        <taxon>Tageteae</taxon>
        <taxon>Tagetes</taxon>
    </lineage>
</organism>
<protein>
    <submittedName>
        <fullName evidence="1">Uncharacterized protein</fullName>
    </submittedName>
</protein>
<dbReference type="EMBL" id="JAUHHV010000021">
    <property type="protein sequence ID" value="KAK1405891.1"/>
    <property type="molecule type" value="Genomic_DNA"/>
</dbReference>
<reference evidence="1" key="1">
    <citation type="journal article" date="2023" name="bioRxiv">
        <title>Improved chromosome-level genome assembly for marigold (Tagetes erecta).</title>
        <authorList>
            <person name="Jiang F."/>
            <person name="Yuan L."/>
            <person name="Wang S."/>
            <person name="Wang H."/>
            <person name="Xu D."/>
            <person name="Wang A."/>
            <person name="Fan W."/>
        </authorList>
    </citation>
    <scope>NUCLEOTIDE SEQUENCE</scope>
    <source>
        <strain evidence="1">WSJ</strain>
        <tissue evidence="1">Leaf</tissue>
    </source>
</reference>
<sequence>MICNFHLFYNRHYEYRKIRKLLAEGDRGLVKFRVLILLDIGLVFHKVPILLDAVLPELYQKSKEGAVVDTCLIRNWLDGLKEVFSLSQPKMQIMINELLNAVEPGWQEASARMESRVLYFAPLRAFHGAASIWIRFSWDYIMILDREAFHILSSPGVTRGTPPPFPWLRTLAFLTRFPVDGEGLAKKLVSEEKWKTKLFGLNLNLIALVGVRIRLRLVFKNLHLGSCHCQEHGCRECPQSMSVYIDRL</sequence>
<name>A0AAD8JLN8_TARER</name>
<accession>A0AAD8JLN8</accession>